<feature type="compositionally biased region" description="Low complexity" evidence="10">
    <location>
        <begin position="562"/>
        <end position="574"/>
    </location>
</feature>
<dbReference type="Pfam" id="PF24105">
    <property type="entry name" value="Beta-prop_CAF1B_HIR1"/>
    <property type="match status" value="1"/>
</dbReference>
<evidence type="ECO:0000313" key="13">
    <source>
        <dbReference type="EMBL" id="VFT86486.1"/>
    </source>
</evidence>
<keyword evidence="3 9" id="KW-0853">WD repeat</keyword>
<keyword evidence="4" id="KW-0677">Repeat</keyword>
<dbReference type="PROSITE" id="PS50082">
    <property type="entry name" value="WD_REPEATS_2"/>
    <property type="match status" value="2"/>
</dbReference>
<evidence type="ECO:0000256" key="1">
    <source>
        <dbReference type="ARBA" id="ARBA00004123"/>
    </source>
</evidence>
<feature type="compositionally biased region" description="Low complexity" evidence="10">
    <location>
        <begin position="524"/>
        <end position="539"/>
    </location>
</feature>
<dbReference type="GO" id="GO:0006334">
    <property type="term" value="P:nucleosome assembly"/>
    <property type="evidence" value="ECO:0007669"/>
    <property type="project" value="TreeGrafter"/>
</dbReference>
<evidence type="ECO:0000256" key="4">
    <source>
        <dbReference type="ARBA" id="ARBA00022737"/>
    </source>
</evidence>
<evidence type="ECO:0000256" key="3">
    <source>
        <dbReference type="ARBA" id="ARBA00022574"/>
    </source>
</evidence>
<keyword evidence="7" id="KW-0234">DNA repair</keyword>
<evidence type="ECO:0000256" key="5">
    <source>
        <dbReference type="ARBA" id="ARBA00022763"/>
    </source>
</evidence>
<keyword evidence="8" id="KW-0539">Nucleus</keyword>
<dbReference type="InterPro" id="IPR015943">
    <property type="entry name" value="WD40/YVTN_repeat-like_dom_sf"/>
</dbReference>
<evidence type="ECO:0000256" key="7">
    <source>
        <dbReference type="ARBA" id="ARBA00023204"/>
    </source>
</evidence>
<dbReference type="InterPro" id="IPR036322">
    <property type="entry name" value="WD40_repeat_dom_sf"/>
</dbReference>
<dbReference type="InterPro" id="IPR055410">
    <property type="entry name" value="Beta-prop_CAF1B_HIR1"/>
</dbReference>
<feature type="repeat" description="WD" evidence="9">
    <location>
        <begin position="150"/>
        <end position="191"/>
    </location>
</feature>
<evidence type="ECO:0000259" key="11">
    <source>
        <dbReference type="Pfam" id="PF24105"/>
    </source>
</evidence>
<keyword evidence="14" id="KW-1185">Reference proteome</keyword>
<feature type="repeat" description="WD" evidence="9">
    <location>
        <begin position="89"/>
        <end position="120"/>
    </location>
</feature>
<dbReference type="Gene3D" id="2.130.10.10">
    <property type="entry name" value="YVTN repeat-like/Quinoprotein amine dehydrogenase"/>
    <property type="match status" value="2"/>
</dbReference>
<dbReference type="GO" id="GO:0005634">
    <property type="term" value="C:nucleus"/>
    <property type="evidence" value="ECO:0007669"/>
    <property type="project" value="UniProtKB-SubCell"/>
</dbReference>
<dbReference type="GO" id="GO:0006335">
    <property type="term" value="P:DNA replication-dependent chromatin assembly"/>
    <property type="evidence" value="ECO:0007669"/>
    <property type="project" value="InterPro"/>
</dbReference>
<name>A0A485KNU0_9STRA</name>
<dbReference type="EMBL" id="CAADRA010005174">
    <property type="protein sequence ID" value="VFT86486.1"/>
    <property type="molecule type" value="Genomic_DNA"/>
</dbReference>
<dbReference type="GO" id="GO:0006281">
    <property type="term" value="P:DNA repair"/>
    <property type="evidence" value="ECO:0007669"/>
    <property type="project" value="UniProtKB-KW"/>
</dbReference>
<proteinExistence type="inferred from homology"/>
<dbReference type="SMART" id="SM00320">
    <property type="entry name" value="WD40"/>
    <property type="match status" value="5"/>
</dbReference>
<comment type="similarity">
    <text evidence="2">Belongs to the WD repeat HIR1 family.</text>
</comment>
<dbReference type="EMBL" id="VJMH01005153">
    <property type="protein sequence ID" value="KAF0699831.1"/>
    <property type="molecule type" value="Genomic_DNA"/>
</dbReference>
<accession>A0A485KNU0</accession>
<keyword evidence="5" id="KW-0227">DNA damage</keyword>
<reference evidence="12" key="2">
    <citation type="submission" date="2019-06" db="EMBL/GenBank/DDBJ databases">
        <title>Genomics analysis of Aphanomyces spp. identifies a new class of oomycete effector associated with host adaptation.</title>
        <authorList>
            <person name="Gaulin E."/>
        </authorList>
    </citation>
    <scope>NUCLEOTIDE SEQUENCE</scope>
    <source>
        <strain evidence="12">CBS 578.67</strain>
    </source>
</reference>
<evidence type="ECO:0000313" key="12">
    <source>
        <dbReference type="EMBL" id="KAF0699831.1"/>
    </source>
</evidence>
<evidence type="ECO:0000256" key="9">
    <source>
        <dbReference type="PROSITE-ProRule" id="PRU00221"/>
    </source>
</evidence>
<feature type="region of interest" description="Disordered" evidence="10">
    <location>
        <begin position="439"/>
        <end position="469"/>
    </location>
</feature>
<dbReference type="SUPFAM" id="SSF50978">
    <property type="entry name" value="WD40 repeat-like"/>
    <property type="match status" value="1"/>
</dbReference>
<feature type="compositionally biased region" description="Low complexity" evidence="10">
    <location>
        <begin position="588"/>
        <end position="600"/>
    </location>
</feature>
<evidence type="ECO:0000256" key="2">
    <source>
        <dbReference type="ARBA" id="ARBA00007306"/>
    </source>
</evidence>
<reference evidence="13 14" key="1">
    <citation type="submission" date="2019-03" db="EMBL/GenBank/DDBJ databases">
        <authorList>
            <person name="Gaulin E."/>
            <person name="Dumas B."/>
        </authorList>
    </citation>
    <scope>NUCLEOTIDE SEQUENCE [LARGE SCALE GENOMIC DNA]</scope>
    <source>
        <strain evidence="13">CBS 568.67</strain>
    </source>
</reference>
<evidence type="ECO:0000313" key="14">
    <source>
        <dbReference type="Proteomes" id="UP000332933"/>
    </source>
</evidence>
<sequence length="638" mass="68842">MKVETPEIRWHCGPTGLNEAVLTIDFLRRQAPRRPAGNGPTDDVASVAAEDTGLSTPRLPAVMATGGADKEIKLWTIGVGDAPIFVHSLSGHERSVNCVRFSPCGRYLASASDDSTIVVWMRPKHLDDDDAGWDWSSIATNSDISRVLLACGHKGDITDLSWSPDSTYLCSASIDNTTAIWHLASAKLIEKRKDHSQYVQGVAWDPLSEFLVTQGNDRSCRVYALTGYATHMKKKKCQLVHTNRSREVTDDIDDEKKGKYLLFHDDTFPAFSRRLTWTPDGNFCLVPTGLFKPTEAAPVVHTVYVYARGNLSLPAFHLSGHDKGALGVRCSPILYTLRPDTTTNVFHLPYRVLFCVATLTSLVVYDSQLPHPICVIDRVHYADLTDLSWSDDGLVLAASSLDGYVTFVTFDAAELGPRAADENALPAILARQRARLESNVPVPKRKAKDKDDAATPKKEKAAPSPDVKPANSIRQFTTVVDLDAAFDPANMPVIVPSENKAGPAVHVVAVRKKRKITSSLAVQPTAAAPAAPTLATTPPVKKKLALGQSTDSTGKASSAPRATTSAKANTATTTPVKKKLSLGQPQDSTAKTAPAPSTTAEVPVVVSTPQVKKKKITPVRVLPPANAKDDMIDLTSEG</sequence>
<feature type="region of interest" description="Disordered" evidence="10">
    <location>
        <begin position="545"/>
        <end position="604"/>
    </location>
</feature>
<organism evidence="13 14">
    <name type="scientific">Aphanomyces stellatus</name>
    <dbReference type="NCBI Taxonomy" id="120398"/>
    <lineage>
        <taxon>Eukaryota</taxon>
        <taxon>Sar</taxon>
        <taxon>Stramenopiles</taxon>
        <taxon>Oomycota</taxon>
        <taxon>Saprolegniomycetes</taxon>
        <taxon>Saprolegniales</taxon>
        <taxon>Verrucalvaceae</taxon>
        <taxon>Aphanomyces</taxon>
    </lineage>
</organism>
<dbReference type="Proteomes" id="UP000332933">
    <property type="component" value="Unassembled WGS sequence"/>
</dbReference>
<feature type="compositionally biased region" description="Basic and acidic residues" evidence="10">
    <location>
        <begin position="448"/>
        <end position="461"/>
    </location>
</feature>
<gene>
    <name evidence="13" type="primary">Aste57867_9607</name>
    <name evidence="12" type="ORF">As57867_009569</name>
    <name evidence="13" type="ORF">ASTE57867_9607</name>
</gene>
<dbReference type="InterPro" id="IPR045145">
    <property type="entry name" value="PTHR15271"/>
</dbReference>
<feature type="compositionally biased region" description="Polar residues" evidence="10">
    <location>
        <begin position="547"/>
        <end position="556"/>
    </location>
</feature>
<keyword evidence="6" id="KW-0156">Chromatin regulator</keyword>
<dbReference type="GO" id="GO:0033186">
    <property type="term" value="C:CAF-1 complex"/>
    <property type="evidence" value="ECO:0007669"/>
    <property type="project" value="TreeGrafter"/>
</dbReference>
<dbReference type="InterPro" id="IPR001680">
    <property type="entry name" value="WD40_rpt"/>
</dbReference>
<dbReference type="PANTHER" id="PTHR15271:SF4">
    <property type="entry name" value="CHROMATIN ASSEMBLY FACTOR 1 SUBUNIT B"/>
    <property type="match status" value="1"/>
</dbReference>
<dbReference type="AlphaFoldDB" id="A0A485KNU0"/>
<feature type="region of interest" description="Disordered" evidence="10">
    <location>
        <begin position="521"/>
        <end position="540"/>
    </location>
</feature>
<comment type="subcellular location">
    <subcellularLocation>
        <location evidence="1">Nucleus</location>
    </subcellularLocation>
</comment>
<evidence type="ECO:0000256" key="8">
    <source>
        <dbReference type="ARBA" id="ARBA00023242"/>
    </source>
</evidence>
<protein>
    <submittedName>
        <fullName evidence="13">Aste57867_9607 protein</fullName>
    </submittedName>
</protein>
<evidence type="ECO:0000256" key="6">
    <source>
        <dbReference type="ARBA" id="ARBA00022853"/>
    </source>
</evidence>
<dbReference type="PANTHER" id="PTHR15271">
    <property type="entry name" value="CHROMATIN ASSEMBLY FACTOR 1 SUBUNIT B"/>
    <property type="match status" value="1"/>
</dbReference>
<feature type="domain" description="CAF1B/HIR1 beta-propeller" evidence="11">
    <location>
        <begin position="61"/>
        <end position="415"/>
    </location>
</feature>
<dbReference type="OrthoDB" id="71227at2759"/>
<evidence type="ECO:0000256" key="10">
    <source>
        <dbReference type="SAM" id="MobiDB-lite"/>
    </source>
</evidence>
<dbReference type="PROSITE" id="PS50294">
    <property type="entry name" value="WD_REPEATS_REGION"/>
    <property type="match status" value="2"/>
</dbReference>